<dbReference type="AlphaFoldDB" id="A0A9P6U4C8"/>
<evidence type="ECO:0000313" key="2">
    <source>
        <dbReference type="EMBL" id="KAG0260086.1"/>
    </source>
</evidence>
<proteinExistence type="predicted"/>
<comment type="caution">
    <text evidence="2">The sequence shown here is derived from an EMBL/GenBank/DDBJ whole genome shotgun (WGS) entry which is preliminary data.</text>
</comment>
<evidence type="ECO:0000256" key="1">
    <source>
        <dbReference type="SAM" id="SignalP"/>
    </source>
</evidence>
<keyword evidence="1" id="KW-0732">Signal</keyword>
<protein>
    <submittedName>
        <fullName evidence="2">Uncharacterized protein</fullName>
    </submittedName>
</protein>
<keyword evidence="3" id="KW-1185">Reference proteome</keyword>
<sequence length="287" mass="30201">MRHCISLSILLFASAVTLAETEVPGWGGPIANDKGIEALGWVLGFGSQSDKIYQYFAAVSPARPTTPEGLISSDMLGSRLSSGGPVSTFTVRAYTDKIPTTTTGPATTPANGTASVDVTIQNMNAAPNYIRHRDPTGVQLSPVGAHLHNCFAGALASPGKPVKFVTSCSDNGSYYFSSDGSDSPNYISSYGSKVADISATAVNTALRIPEDLTKPAIATVYINEQITTDIHGNPTTDEYGRYKFDPTATSGYVNIVRIVSSAYSNTPGNVLTLDHAAVIRDPALTDK</sequence>
<evidence type="ECO:0000313" key="3">
    <source>
        <dbReference type="Proteomes" id="UP000807716"/>
    </source>
</evidence>
<feature type="signal peptide" evidence="1">
    <location>
        <begin position="1"/>
        <end position="19"/>
    </location>
</feature>
<feature type="chain" id="PRO_5040297703" evidence="1">
    <location>
        <begin position="20"/>
        <end position="287"/>
    </location>
</feature>
<dbReference type="Proteomes" id="UP000807716">
    <property type="component" value="Unassembled WGS sequence"/>
</dbReference>
<accession>A0A9P6U4C8</accession>
<reference evidence="2" key="1">
    <citation type="journal article" date="2020" name="Fungal Divers.">
        <title>Resolving the Mortierellaceae phylogeny through synthesis of multi-gene phylogenetics and phylogenomics.</title>
        <authorList>
            <person name="Vandepol N."/>
            <person name="Liber J."/>
            <person name="Desiro A."/>
            <person name="Na H."/>
            <person name="Kennedy M."/>
            <person name="Barry K."/>
            <person name="Grigoriev I.V."/>
            <person name="Miller A.N."/>
            <person name="O'Donnell K."/>
            <person name="Stajich J.E."/>
            <person name="Bonito G."/>
        </authorList>
    </citation>
    <scope>NUCLEOTIDE SEQUENCE</scope>
    <source>
        <strain evidence="2">BC1065</strain>
    </source>
</reference>
<name>A0A9P6U4C8_9FUNG</name>
<dbReference type="OrthoDB" id="2479469at2759"/>
<dbReference type="EMBL" id="JAAAJB010000261">
    <property type="protein sequence ID" value="KAG0260086.1"/>
    <property type="molecule type" value="Genomic_DNA"/>
</dbReference>
<gene>
    <name evidence="2" type="ORF">DFQ27_003747</name>
</gene>
<organism evidence="2 3">
    <name type="scientific">Actinomortierella ambigua</name>
    <dbReference type="NCBI Taxonomy" id="1343610"/>
    <lineage>
        <taxon>Eukaryota</taxon>
        <taxon>Fungi</taxon>
        <taxon>Fungi incertae sedis</taxon>
        <taxon>Mucoromycota</taxon>
        <taxon>Mortierellomycotina</taxon>
        <taxon>Mortierellomycetes</taxon>
        <taxon>Mortierellales</taxon>
        <taxon>Mortierellaceae</taxon>
        <taxon>Actinomortierella</taxon>
    </lineage>
</organism>